<comment type="caution">
    <text evidence="1">The sequence shown here is derived from an EMBL/GenBank/DDBJ whole genome shotgun (WGS) entry which is preliminary data.</text>
</comment>
<reference evidence="1 2" key="1">
    <citation type="submission" date="2023-02" db="EMBL/GenBank/DDBJ databases">
        <title>LHISI_Scaffold_Assembly.</title>
        <authorList>
            <person name="Stuart O.P."/>
            <person name="Cleave R."/>
            <person name="Magrath M.J.L."/>
            <person name="Mikheyev A.S."/>
        </authorList>
    </citation>
    <scope>NUCLEOTIDE SEQUENCE [LARGE SCALE GENOMIC DNA]</scope>
    <source>
        <strain evidence="1">Daus_M_001</strain>
        <tissue evidence="1">Leg muscle</tissue>
    </source>
</reference>
<dbReference type="InterPro" id="IPR006912">
    <property type="entry name" value="Harbinger_derived_prot"/>
</dbReference>
<gene>
    <name evidence="1" type="ORF">PR048_014415</name>
</gene>
<sequence>MHVCHKIQITSRFNTALLVIRLSLYYQSEGSKSVECAFGMLTSKFRVFDGPVACNEDCTVAIVKAACVLHNFIRFLEGKFQEPSNFVQTNGAVPTMPDGNRLEEIPTQSQAVRMQNRLGNYFLRQEGTIATQ</sequence>
<evidence type="ECO:0000313" key="2">
    <source>
        <dbReference type="Proteomes" id="UP001159363"/>
    </source>
</evidence>
<dbReference type="Pfam" id="PF04827">
    <property type="entry name" value="Plant_tran"/>
    <property type="match status" value="1"/>
</dbReference>
<accession>A0ABQ9HEB2</accession>
<keyword evidence="2" id="KW-1185">Reference proteome</keyword>
<dbReference type="Proteomes" id="UP001159363">
    <property type="component" value="Chromosome 4"/>
</dbReference>
<protein>
    <recommendedName>
        <fullName evidence="3">DDE Tnp4 domain-containing protein</fullName>
    </recommendedName>
</protein>
<organism evidence="1 2">
    <name type="scientific">Dryococelus australis</name>
    <dbReference type="NCBI Taxonomy" id="614101"/>
    <lineage>
        <taxon>Eukaryota</taxon>
        <taxon>Metazoa</taxon>
        <taxon>Ecdysozoa</taxon>
        <taxon>Arthropoda</taxon>
        <taxon>Hexapoda</taxon>
        <taxon>Insecta</taxon>
        <taxon>Pterygota</taxon>
        <taxon>Neoptera</taxon>
        <taxon>Polyneoptera</taxon>
        <taxon>Phasmatodea</taxon>
        <taxon>Verophasmatodea</taxon>
        <taxon>Anareolatae</taxon>
        <taxon>Phasmatidae</taxon>
        <taxon>Eurycanthinae</taxon>
        <taxon>Dryococelus</taxon>
    </lineage>
</organism>
<dbReference type="EMBL" id="JARBHB010000005">
    <property type="protein sequence ID" value="KAJ8882604.1"/>
    <property type="molecule type" value="Genomic_DNA"/>
</dbReference>
<name>A0ABQ9HEB2_9NEOP</name>
<proteinExistence type="predicted"/>
<evidence type="ECO:0008006" key="3">
    <source>
        <dbReference type="Google" id="ProtNLM"/>
    </source>
</evidence>
<evidence type="ECO:0000313" key="1">
    <source>
        <dbReference type="EMBL" id="KAJ8882604.1"/>
    </source>
</evidence>